<gene>
    <name evidence="2" type="ORF">GCM10011503_05640</name>
</gene>
<dbReference type="PANTHER" id="PTHR37953:SF1">
    <property type="entry name" value="UPF0127 PROTEIN MJ1496"/>
    <property type="match status" value="1"/>
</dbReference>
<dbReference type="Gene3D" id="2.60.120.1140">
    <property type="entry name" value="Protein of unknown function DUF192"/>
    <property type="match status" value="1"/>
</dbReference>
<sequence length="155" mass="16770">MTFMRNRLSYLIAAAAALPLCALSQSLETGNLTIDTGEQTHAFSIEIADEPEEISFGLMERESLDPDAGMLFDFGNPREPSMWMKNTLIPLDMLFVSSDGTIQMIARNTVPGSRRTISPGMPVKGVLEINGGRAAELGIEPGDTVNHPIFQTDAG</sequence>
<dbReference type="Pfam" id="PF02643">
    <property type="entry name" value="DUF192"/>
    <property type="match status" value="1"/>
</dbReference>
<name>A0ABQ1J7V5_9PROT</name>
<keyword evidence="3" id="KW-1185">Reference proteome</keyword>
<evidence type="ECO:0000256" key="1">
    <source>
        <dbReference type="SAM" id="SignalP"/>
    </source>
</evidence>
<dbReference type="PANTHER" id="PTHR37953">
    <property type="entry name" value="UPF0127 PROTEIN MJ1496"/>
    <property type="match status" value="1"/>
</dbReference>
<dbReference type="InterPro" id="IPR003795">
    <property type="entry name" value="DUF192"/>
</dbReference>
<dbReference type="EMBL" id="BMKF01000001">
    <property type="protein sequence ID" value="GGB60034.1"/>
    <property type="molecule type" value="Genomic_DNA"/>
</dbReference>
<organism evidence="2 3">
    <name type="scientific">Henriciella pelagia</name>
    <dbReference type="NCBI Taxonomy" id="1977912"/>
    <lineage>
        <taxon>Bacteria</taxon>
        <taxon>Pseudomonadati</taxon>
        <taxon>Pseudomonadota</taxon>
        <taxon>Alphaproteobacteria</taxon>
        <taxon>Hyphomonadales</taxon>
        <taxon>Hyphomonadaceae</taxon>
        <taxon>Henriciella</taxon>
    </lineage>
</organism>
<proteinExistence type="predicted"/>
<reference evidence="3" key="1">
    <citation type="journal article" date="2019" name="Int. J. Syst. Evol. Microbiol.">
        <title>The Global Catalogue of Microorganisms (GCM) 10K type strain sequencing project: providing services to taxonomists for standard genome sequencing and annotation.</title>
        <authorList>
            <consortium name="The Broad Institute Genomics Platform"/>
            <consortium name="The Broad Institute Genome Sequencing Center for Infectious Disease"/>
            <person name="Wu L."/>
            <person name="Ma J."/>
        </authorList>
    </citation>
    <scope>NUCLEOTIDE SEQUENCE [LARGE SCALE GENOMIC DNA]</scope>
    <source>
        <strain evidence="3">CGMCC 1.15928</strain>
    </source>
</reference>
<feature type="chain" id="PRO_5045197870" description="DUF192 domain-containing protein" evidence="1">
    <location>
        <begin position="25"/>
        <end position="155"/>
    </location>
</feature>
<evidence type="ECO:0000313" key="3">
    <source>
        <dbReference type="Proteomes" id="UP000628854"/>
    </source>
</evidence>
<evidence type="ECO:0008006" key="4">
    <source>
        <dbReference type="Google" id="ProtNLM"/>
    </source>
</evidence>
<feature type="signal peptide" evidence="1">
    <location>
        <begin position="1"/>
        <end position="24"/>
    </location>
</feature>
<protein>
    <recommendedName>
        <fullName evidence="4">DUF192 domain-containing protein</fullName>
    </recommendedName>
</protein>
<dbReference type="Proteomes" id="UP000628854">
    <property type="component" value="Unassembled WGS sequence"/>
</dbReference>
<dbReference type="InterPro" id="IPR038695">
    <property type="entry name" value="Saro_0823-like_sf"/>
</dbReference>
<keyword evidence="1" id="KW-0732">Signal</keyword>
<evidence type="ECO:0000313" key="2">
    <source>
        <dbReference type="EMBL" id="GGB60034.1"/>
    </source>
</evidence>
<accession>A0ABQ1J7V5</accession>
<comment type="caution">
    <text evidence="2">The sequence shown here is derived from an EMBL/GenBank/DDBJ whole genome shotgun (WGS) entry which is preliminary data.</text>
</comment>